<feature type="domain" description="ABC transporter" evidence="10">
    <location>
        <begin position="22"/>
        <end position="257"/>
    </location>
</feature>
<dbReference type="PANTHER" id="PTHR43790">
    <property type="entry name" value="CARBOHYDRATE TRANSPORT ATP-BINDING PROTEIN MG119-RELATED"/>
    <property type="match status" value="1"/>
</dbReference>
<dbReference type="GO" id="GO:0005524">
    <property type="term" value="F:ATP binding"/>
    <property type="evidence" value="ECO:0007669"/>
    <property type="project" value="UniProtKB-KW"/>
</dbReference>
<dbReference type="RefSeq" id="WP_085477952.1">
    <property type="nucleotide sequence ID" value="NZ_FXBM01000004.1"/>
</dbReference>
<dbReference type="FunFam" id="3.40.50.300:FF:000127">
    <property type="entry name" value="Ribose import ATP-binding protein RbsA"/>
    <property type="match status" value="1"/>
</dbReference>
<feature type="domain" description="ABC transporter" evidence="10">
    <location>
        <begin position="267"/>
        <end position="519"/>
    </location>
</feature>
<dbReference type="STRING" id="1891671.SAMN06295885_3556"/>
<dbReference type="SUPFAM" id="SSF52540">
    <property type="entry name" value="P-loop containing nucleoside triphosphate hydrolases"/>
    <property type="match status" value="2"/>
</dbReference>
<sequence>MSTAPTADGEGARALDDRPVELLLQGITKSYPGVQALKGVSFAVRRGSIHALAGQNGAGKSTLVKMISGAETPDAGVITLDGVAQRFRDPADAQAAGIHTIYQELSLVPSLTVAENIFLGQLPLTAGRVDWARMNAEARTALARVGFDLDVRLPVSSFSVAEQQAVELAKALRKNARVLLLDEPTSTLPRPDVLKLFTVLRKLAAEGVTLIFISHRMDEVYSLCDSVTVLRDGVAAASMTTADSSPSDVVTAMIGKSLEGSIADAALRGERSPRLGSGGGDEVLLSVSGLGEEGRVEDVSFELRRGEVLGIAGLIGSGQSELAGLLAGARRKTSGRMKVAGEKVSFSSPRDAIRHGIGLLPQDRKAQGFVPDLGVAANITLASMPMFSRFSVIDTRRERRVALDMIERLGMKVSSVNQSMKTLSGGTQQKGILARWLVRSSSLLVCDEPTRGVDVGAKEDMYELLRAFASSGGTVIIASSEISEAMMCDRVLVMAGGRVVAEFEHDDIDPRGTALLERLA</sequence>
<dbReference type="GO" id="GO:0005886">
    <property type="term" value="C:plasma membrane"/>
    <property type="evidence" value="ECO:0007669"/>
    <property type="project" value="UniProtKB-SubCell"/>
</dbReference>
<evidence type="ECO:0000256" key="8">
    <source>
        <dbReference type="ARBA" id="ARBA00022967"/>
    </source>
</evidence>
<reference evidence="12" key="1">
    <citation type="submission" date="2017-04" db="EMBL/GenBank/DDBJ databases">
        <authorList>
            <person name="Varghese N."/>
            <person name="Submissions S."/>
        </authorList>
    </citation>
    <scope>NUCLEOTIDE SEQUENCE [LARGE SCALE GENOMIC DNA]</scope>
    <source>
        <strain evidence="12">VKM Ac-2121</strain>
    </source>
</reference>
<keyword evidence="6" id="KW-0547">Nucleotide-binding</keyword>
<dbReference type="AlphaFoldDB" id="A0A1X7PGN0"/>
<dbReference type="Pfam" id="PF00005">
    <property type="entry name" value="ABC_tran"/>
    <property type="match status" value="2"/>
</dbReference>
<evidence type="ECO:0000256" key="6">
    <source>
        <dbReference type="ARBA" id="ARBA00022741"/>
    </source>
</evidence>
<dbReference type="OrthoDB" id="39350at2"/>
<dbReference type="Gene3D" id="3.40.50.300">
    <property type="entry name" value="P-loop containing nucleotide triphosphate hydrolases"/>
    <property type="match status" value="2"/>
</dbReference>
<accession>A0A1X7PGN0</accession>
<keyword evidence="9" id="KW-0472">Membrane</keyword>
<evidence type="ECO:0000256" key="1">
    <source>
        <dbReference type="ARBA" id="ARBA00004202"/>
    </source>
</evidence>
<name>A0A1X7PGN0_9MICO</name>
<dbReference type="InterPro" id="IPR050107">
    <property type="entry name" value="ABC_carbohydrate_import_ATPase"/>
</dbReference>
<dbReference type="PANTHER" id="PTHR43790:SF3">
    <property type="entry name" value="D-ALLOSE IMPORT ATP-BINDING PROTEIN ALSA-RELATED"/>
    <property type="match status" value="1"/>
</dbReference>
<evidence type="ECO:0000256" key="9">
    <source>
        <dbReference type="ARBA" id="ARBA00023136"/>
    </source>
</evidence>
<dbReference type="SMART" id="SM00382">
    <property type="entry name" value="AAA"/>
    <property type="match status" value="2"/>
</dbReference>
<proteinExistence type="predicted"/>
<dbReference type="InterPro" id="IPR003593">
    <property type="entry name" value="AAA+_ATPase"/>
</dbReference>
<evidence type="ECO:0000313" key="12">
    <source>
        <dbReference type="Proteomes" id="UP000193711"/>
    </source>
</evidence>
<evidence type="ECO:0000256" key="3">
    <source>
        <dbReference type="ARBA" id="ARBA00022475"/>
    </source>
</evidence>
<keyword evidence="12" id="KW-1185">Reference proteome</keyword>
<evidence type="ECO:0000313" key="11">
    <source>
        <dbReference type="EMBL" id="SMH50474.1"/>
    </source>
</evidence>
<protein>
    <submittedName>
        <fullName evidence="11">Ribose transport system ATP-binding protein/L-arabinose transport system ATP-binding protein</fullName>
    </submittedName>
</protein>
<keyword evidence="4" id="KW-0762">Sugar transport</keyword>
<dbReference type="CDD" id="cd03216">
    <property type="entry name" value="ABC_Carb_Monos_I"/>
    <property type="match status" value="1"/>
</dbReference>
<dbReference type="Proteomes" id="UP000193711">
    <property type="component" value="Unassembled WGS sequence"/>
</dbReference>
<comment type="subcellular location">
    <subcellularLocation>
        <location evidence="1">Cell membrane</location>
        <topology evidence="1">Peripheral membrane protein</topology>
    </subcellularLocation>
</comment>
<keyword evidence="3" id="KW-1003">Cell membrane</keyword>
<dbReference type="InterPro" id="IPR003439">
    <property type="entry name" value="ABC_transporter-like_ATP-bd"/>
</dbReference>
<evidence type="ECO:0000259" key="10">
    <source>
        <dbReference type="PROSITE" id="PS50893"/>
    </source>
</evidence>
<dbReference type="GO" id="GO:0016887">
    <property type="term" value="F:ATP hydrolysis activity"/>
    <property type="evidence" value="ECO:0007669"/>
    <property type="project" value="InterPro"/>
</dbReference>
<keyword evidence="7 11" id="KW-0067">ATP-binding</keyword>
<organism evidence="11 12">
    <name type="scientific">Rathayibacter oskolensis</name>
    <dbReference type="NCBI Taxonomy" id="1891671"/>
    <lineage>
        <taxon>Bacteria</taxon>
        <taxon>Bacillati</taxon>
        <taxon>Actinomycetota</taxon>
        <taxon>Actinomycetes</taxon>
        <taxon>Micrococcales</taxon>
        <taxon>Microbacteriaceae</taxon>
        <taxon>Rathayibacter</taxon>
    </lineage>
</organism>
<dbReference type="CDD" id="cd03215">
    <property type="entry name" value="ABC_Carb_Monos_II"/>
    <property type="match status" value="1"/>
</dbReference>
<evidence type="ECO:0000256" key="4">
    <source>
        <dbReference type="ARBA" id="ARBA00022597"/>
    </source>
</evidence>
<dbReference type="PROSITE" id="PS50893">
    <property type="entry name" value="ABC_TRANSPORTER_2"/>
    <property type="match status" value="2"/>
</dbReference>
<dbReference type="EMBL" id="FXBM01000004">
    <property type="protein sequence ID" value="SMH50474.1"/>
    <property type="molecule type" value="Genomic_DNA"/>
</dbReference>
<keyword evidence="2" id="KW-0813">Transport</keyword>
<keyword evidence="8" id="KW-1278">Translocase</keyword>
<evidence type="ECO:0000256" key="2">
    <source>
        <dbReference type="ARBA" id="ARBA00022448"/>
    </source>
</evidence>
<dbReference type="InterPro" id="IPR027417">
    <property type="entry name" value="P-loop_NTPase"/>
</dbReference>
<keyword evidence="5" id="KW-0677">Repeat</keyword>
<evidence type="ECO:0000256" key="5">
    <source>
        <dbReference type="ARBA" id="ARBA00022737"/>
    </source>
</evidence>
<gene>
    <name evidence="11" type="ORF">SAMN06295885_3556</name>
</gene>
<evidence type="ECO:0000256" key="7">
    <source>
        <dbReference type="ARBA" id="ARBA00022840"/>
    </source>
</evidence>